<comment type="function">
    <text evidence="11">Lytic polysaccharide monooxygenase (LMPO) that depolymerizes crystalline and amorphous polysaccharides via the oxidation of scissile alpha- or beta-(1-4)-glycosidic bonds, yielding C1 and/or C4 oxidation products. Catalysis by LPMOs requires the reduction of the active-site copper from Cu(II) to Cu(I) by a reducing agent and H(2)O(2) or O(2) as a cosubstrate.</text>
</comment>
<evidence type="ECO:0000256" key="7">
    <source>
        <dbReference type="ARBA" id="ARBA00023277"/>
    </source>
</evidence>
<evidence type="ECO:0000256" key="11">
    <source>
        <dbReference type="RuleBase" id="RU368122"/>
    </source>
</evidence>
<keyword evidence="6 11" id="KW-1015">Disulfide bond</keyword>
<dbReference type="CDD" id="cd21175">
    <property type="entry name" value="LPMO_AA9"/>
    <property type="match status" value="1"/>
</dbReference>
<feature type="domain" description="Auxiliary Activity family 9 catalytic" evidence="13">
    <location>
        <begin position="25"/>
        <end position="253"/>
    </location>
</feature>
<dbReference type="GO" id="GO:0030245">
    <property type="term" value="P:cellulose catabolic process"/>
    <property type="evidence" value="ECO:0007669"/>
    <property type="project" value="UniProtKB-UniRule"/>
</dbReference>
<evidence type="ECO:0000313" key="14">
    <source>
        <dbReference type="EMBL" id="TGZ78774.1"/>
    </source>
</evidence>
<keyword evidence="15" id="KW-1185">Reference proteome</keyword>
<keyword evidence="5" id="KW-0186">Copper</keyword>
<dbReference type="EC" id="1.14.99.56" evidence="11"/>
<dbReference type="InterPro" id="IPR049892">
    <property type="entry name" value="AA9"/>
</dbReference>
<evidence type="ECO:0000256" key="6">
    <source>
        <dbReference type="ARBA" id="ARBA00023157"/>
    </source>
</evidence>
<evidence type="ECO:0000256" key="9">
    <source>
        <dbReference type="ARBA" id="ARBA00044502"/>
    </source>
</evidence>
<evidence type="ECO:0000256" key="2">
    <source>
        <dbReference type="ARBA" id="ARBA00004613"/>
    </source>
</evidence>
<evidence type="ECO:0000256" key="5">
    <source>
        <dbReference type="ARBA" id="ARBA00023008"/>
    </source>
</evidence>
<dbReference type="Proteomes" id="UP000298138">
    <property type="component" value="Unassembled WGS sequence"/>
</dbReference>
<comment type="similarity">
    <text evidence="9">Belongs to the polysaccharide monooxygenase AA9 family.</text>
</comment>
<dbReference type="GO" id="GO:0008810">
    <property type="term" value="F:cellulase activity"/>
    <property type="evidence" value="ECO:0007669"/>
    <property type="project" value="UniProtKB-UniRule"/>
</dbReference>
<dbReference type="PANTHER" id="PTHR33353">
    <property type="entry name" value="PUTATIVE (AFU_ORTHOLOGUE AFUA_1G12560)-RELATED"/>
    <property type="match status" value="1"/>
</dbReference>
<dbReference type="STRING" id="341454.A0A4V3SI51"/>
<organism evidence="14 15">
    <name type="scientific">Ascodesmis nigricans</name>
    <dbReference type="NCBI Taxonomy" id="341454"/>
    <lineage>
        <taxon>Eukaryota</taxon>
        <taxon>Fungi</taxon>
        <taxon>Dikarya</taxon>
        <taxon>Ascomycota</taxon>
        <taxon>Pezizomycotina</taxon>
        <taxon>Pezizomycetes</taxon>
        <taxon>Pezizales</taxon>
        <taxon>Ascodesmidaceae</taxon>
        <taxon>Ascodesmis</taxon>
    </lineage>
</organism>
<evidence type="ECO:0000256" key="8">
    <source>
        <dbReference type="ARBA" id="ARBA00023326"/>
    </source>
</evidence>
<evidence type="ECO:0000256" key="3">
    <source>
        <dbReference type="ARBA" id="ARBA00022525"/>
    </source>
</evidence>
<dbReference type="Gene3D" id="2.70.50.70">
    <property type="match status" value="1"/>
</dbReference>
<dbReference type="Pfam" id="PF03443">
    <property type="entry name" value="AA9"/>
    <property type="match status" value="1"/>
</dbReference>
<accession>A0A4V3SI51</accession>
<dbReference type="AlphaFoldDB" id="A0A4V3SI51"/>
<dbReference type="InParanoid" id="A0A4V3SI51"/>
<comment type="domain">
    <text evidence="11">Has a modular structure: an endo-beta-1,4-glucanase catalytic module at the N-terminus, a linker rich in serines and threonines, and a C-terminal carbohydrate-binding module (CBM).</text>
</comment>
<keyword evidence="12" id="KW-0732">Signal</keyword>
<evidence type="ECO:0000256" key="10">
    <source>
        <dbReference type="ARBA" id="ARBA00045077"/>
    </source>
</evidence>
<dbReference type="OrthoDB" id="5558646at2759"/>
<protein>
    <recommendedName>
        <fullName evidence="11">AA9 family lytic polysaccharide monooxygenase</fullName>
        <ecNumber evidence="11">1.14.99.56</ecNumber>
    </recommendedName>
    <alternativeName>
        <fullName evidence="11">Endo-beta-1,4-glucanase</fullName>
    </alternativeName>
    <alternativeName>
        <fullName evidence="11">Glycosyl hydrolase 61 family protein</fullName>
    </alternativeName>
</protein>
<feature type="signal peptide" evidence="12">
    <location>
        <begin position="1"/>
        <end position="24"/>
    </location>
</feature>
<name>A0A4V3SI51_9PEZI</name>
<evidence type="ECO:0000256" key="4">
    <source>
        <dbReference type="ARBA" id="ARBA00023001"/>
    </source>
</evidence>
<sequence>MFSSPVVTVLLTVLTATLLQTVSAHSRLWAISINGEDQGIGCKNLKGNTKKYIRCAPNTHPITHEMLNSPNTACNVGGNDDVGEWLPVKWGDKITFQWGHSQRSIESPDDKIISESHKGPVLVYASPAPDGTKGEKSWLKLFHSAGSGKTWATNELSQNKGLHWIELPQLPPGKYLLRPELIALHNAAIKPDRAAPEPQFYMSCVQVEVMKEEGRGAEIKKDAEKVAFPGAYPDLKEVGKWKDVGLEFNTYTNKDTGVERYSKVMPGPKLAVDDIKGGFGEAPKRRRRKV</sequence>
<dbReference type="PANTHER" id="PTHR33353:SF17">
    <property type="entry name" value="ENDO-BETA-1,4-GLUCANASE D"/>
    <property type="match status" value="1"/>
</dbReference>
<reference evidence="14 15" key="1">
    <citation type="submission" date="2019-04" db="EMBL/GenBank/DDBJ databases">
        <title>Comparative genomics and transcriptomics to analyze fruiting body development in filamentous ascomycetes.</title>
        <authorList>
            <consortium name="DOE Joint Genome Institute"/>
            <person name="Lutkenhaus R."/>
            <person name="Traeger S."/>
            <person name="Breuer J."/>
            <person name="Kuo A."/>
            <person name="Lipzen A."/>
            <person name="Pangilinan J."/>
            <person name="Dilworth D."/>
            <person name="Sandor L."/>
            <person name="Poggeler S."/>
            <person name="Barry K."/>
            <person name="Grigoriev I.V."/>
            <person name="Nowrousian M."/>
        </authorList>
    </citation>
    <scope>NUCLEOTIDE SEQUENCE [LARGE SCALE GENOMIC DNA]</scope>
    <source>
        <strain evidence="14 15">CBS 389.68</strain>
    </source>
</reference>
<evidence type="ECO:0000313" key="15">
    <source>
        <dbReference type="Proteomes" id="UP000298138"/>
    </source>
</evidence>
<dbReference type="InterPro" id="IPR005103">
    <property type="entry name" value="AA9_LPMO"/>
</dbReference>
<dbReference type="GO" id="GO:0005576">
    <property type="term" value="C:extracellular region"/>
    <property type="evidence" value="ECO:0007669"/>
    <property type="project" value="UniProtKB-SubCell"/>
</dbReference>
<keyword evidence="7 11" id="KW-0119">Carbohydrate metabolism</keyword>
<dbReference type="GO" id="GO:0030248">
    <property type="term" value="F:cellulose binding"/>
    <property type="evidence" value="ECO:0007669"/>
    <property type="project" value="UniProtKB-UniRule"/>
</dbReference>
<keyword evidence="8 11" id="KW-0624">Polysaccharide degradation</keyword>
<evidence type="ECO:0000259" key="13">
    <source>
        <dbReference type="Pfam" id="PF03443"/>
    </source>
</evidence>
<comment type="catalytic activity">
    <reaction evidence="10 11">
        <text>[(1-&gt;4)-beta-D-glucosyl]n+m + reduced acceptor + O2 = 4-dehydro-beta-D-glucosyl-[(1-&gt;4)-beta-D-glucosyl]n-1 + [(1-&gt;4)-beta-D-glucosyl]m + acceptor + H2O.</text>
        <dbReference type="EC" id="1.14.99.56"/>
    </reaction>
</comment>
<gene>
    <name evidence="14" type="ORF">EX30DRAFT_334102</name>
</gene>
<proteinExistence type="inferred from homology"/>
<evidence type="ECO:0000256" key="12">
    <source>
        <dbReference type="SAM" id="SignalP"/>
    </source>
</evidence>
<dbReference type="EMBL" id="ML220138">
    <property type="protein sequence ID" value="TGZ78774.1"/>
    <property type="molecule type" value="Genomic_DNA"/>
</dbReference>
<keyword evidence="4 11" id="KW-0136">Cellulose degradation</keyword>
<feature type="chain" id="PRO_5020647504" description="AA9 family lytic polysaccharide monooxygenase" evidence="12">
    <location>
        <begin position="25"/>
        <end position="290"/>
    </location>
</feature>
<comment type="subcellular location">
    <subcellularLocation>
        <location evidence="2 11">Secreted</location>
    </subcellularLocation>
</comment>
<comment type="cofactor">
    <cofactor evidence="1">
        <name>Cu(2+)</name>
        <dbReference type="ChEBI" id="CHEBI:29036"/>
    </cofactor>
</comment>
<evidence type="ECO:0000256" key="1">
    <source>
        <dbReference type="ARBA" id="ARBA00001973"/>
    </source>
</evidence>
<keyword evidence="3 11" id="KW-0964">Secreted</keyword>